<dbReference type="RefSeq" id="WP_345237808.1">
    <property type="nucleotide sequence ID" value="NZ_BAABGZ010000077.1"/>
</dbReference>
<comment type="caution">
    <text evidence="1">The sequence shown here is derived from an EMBL/GenBank/DDBJ whole genome shotgun (WGS) entry which is preliminary data.</text>
</comment>
<keyword evidence="2" id="KW-1185">Reference proteome</keyword>
<gene>
    <name evidence="1" type="ORF">GCM10023185_38970</name>
</gene>
<evidence type="ECO:0008006" key="3">
    <source>
        <dbReference type="Google" id="ProtNLM"/>
    </source>
</evidence>
<reference evidence="2" key="1">
    <citation type="journal article" date="2019" name="Int. J. Syst. Evol. Microbiol.">
        <title>The Global Catalogue of Microorganisms (GCM) 10K type strain sequencing project: providing services to taxonomists for standard genome sequencing and annotation.</title>
        <authorList>
            <consortium name="The Broad Institute Genomics Platform"/>
            <consortium name="The Broad Institute Genome Sequencing Center for Infectious Disease"/>
            <person name="Wu L."/>
            <person name="Ma J."/>
        </authorList>
    </citation>
    <scope>NUCLEOTIDE SEQUENCE [LARGE SCALE GENOMIC DNA]</scope>
    <source>
        <strain evidence="2">JCM 17923</strain>
    </source>
</reference>
<organism evidence="1 2">
    <name type="scientific">Hymenobacter saemangeumensis</name>
    <dbReference type="NCBI Taxonomy" id="1084522"/>
    <lineage>
        <taxon>Bacteria</taxon>
        <taxon>Pseudomonadati</taxon>
        <taxon>Bacteroidota</taxon>
        <taxon>Cytophagia</taxon>
        <taxon>Cytophagales</taxon>
        <taxon>Hymenobacteraceae</taxon>
        <taxon>Hymenobacter</taxon>
    </lineage>
</organism>
<evidence type="ECO:0000313" key="2">
    <source>
        <dbReference type="Proteomes" id="UP001501153"/>
    </source>
</evidence>
<accession>A0ABP8IR56</accession>
<sequence>MCNILYGLPVGPASSPTLPGMSLQTLLEEPHITISYDHLDEWIFADWHGEQNLASVQHGALEMLRHLRLQHCRKILNDNTKVTSLWSEAAEWGGKVWFPMVAAAGLEYFAWVYSPNHYSRLSTDLTIQYTAGTPVIATFDDLSTAMAWLRQM</sequence>
<evidence type="ECO:0000313" key="1">
    <source>
        <dbReference type="EMBL" id="GAA4367250.1"/>
    </source>
</evidence>
<protein>
    <recommendedName>
        <fullName evidence="3">STAS/SEC14 domain-containing protein</fullName>
    </recommendedName>
</protein>
<dbReference type="EMBL" id="BAABGZ010000077">
    <property type="protein sequence ID" value="GAA4367250.1"/>
    <property type="molecule type" value="Genomic_DNA"/>
</dbReference>
<dbReference type="Proteomes" id="UP001501153">
    <property type="component" value="Unassembled WGS sequence"/>
</dbReference>
<proteinExistence type="predicted"/>
<name>A0ABP8IR56_9BACT</name>